<dbReference type="Proteomes" id="UP001165289">
    <property type="component" value="Unassembled WGS sequence"/>
</dbReference>
<dbReference type="AlphaFoldDB" id="A0AAV7KFP1"/>
<keyword evidence="2" id="KW-1185">Reference proteome</keyword>
<organism evidence="1 2">
    <name type="scientific">Oopsacas minuta</name>
    <dbReference type="NCBI Taxonomy" id="111878"/>
    <lineage>
        <taxon>Eukaryota</taxon>
        <taxon>Metazoa</taxon>
        <taxon>Porifera</taxon>
        <taxon>Hexactinellida</taxon>
        <taxon>Hexasterophora</taxon>
        <taxon>Lyssacinosida</taxon>
        <taxon>Leucopsacidae</taxon>
        <taxon>Oopsacas</taxon>
    </lineage>
</organism>
<dbReference type="EMBL" id="JAKMXF010000055">
    <property type="protein sequence ID" value="KAI6659705.1"/>
    <property type="molecule type" value="Genomic_DNA"/>
</dbReference>
<sequence length="240" mass="28397">MSDFVRKANFAYFQVKLGDQDKLWIPHIVCKTCNEYLRLWTNSKRKSFKFGVTMVWREQRNHYDNCYFCMVDMKGFNRHKKRMGSYPDSDSDRCPVLHSEEIPLPKFSQAKREEGLIHDFSQQEDLVFYNVIGGLLPEMGVPQYRPEDWSLFNDSSKRSLKCVLLHNGNKYASVSIVHSTKLKEEYENIKMLLQKLKYHEHQWLICVDLKMANLLLGQQSGYTKYPCFVCLCDSRARKDH</sequence>
<dbReference type="PANTHER" id="PTHR46114">
    <property type="entry name" value="APPLE DOMAIN-CONTAINING PROTEIN"/>
    <property type="match status" value="1"/>
</dbReference>
<name>A0AAV7KFP1_9METZ</name>
<gene>
    <name evidence="1" type="ORF">LOD99_14630</name>
</gene>
<comment type="caution">
    <text evidence="1">The sequence shown here is derived from an EMBL/GenBank/DDBJ whole genome shotgun (WGS) entry which is preliminary data.</text>
</comment>
<protein>
    <submittedName>
        <fullName evidence="1">Uncharacterized protein</fullName>
    </submittedName>
</protein>
<dbReference type="PANTHER" id="PTHR46114:SF1">
    <property type="entry name" value="ZAD DOMAIN-CONTAINING PROTEIN"/>
    <property type="match status" value="1"/>
</dbReference>
<evidence type="ECO:0000313" key="1">
    <source>
        <dbReference type="EMBL" id="KAI6659705.1"/>
    </source>
</evidence>
<accession>A0AAV7KFP1</accession>
<evidence type="ECO:0000313" key="2">
    <source>
        <dbReference type="Proteomes" id="UP001165289"/>
    </source>
</evidence>
<reference evidence="1 2" key="1">
    <citation type="journal article" date="2023" name="BMC Biol.">
        <title>The compact genome of the sponge Oopsacas minuta (Hexactinellida) is lacking key metazoan core genes.</title>
        <authorList>
            <person name="Santini S."/>
            <person name="Schenkelaars Q."/>
            <person name="Jourda C."/>
            <person name="Duchesne M."/>
            <person name="Belahbib H."/>
            <person name="Rocher C."/>
            <person name="Selva M."/>
            <person name="Riesgo A."/>
            <person name="Vervoort M."/>
            <person name="Leys S.P."/>
            <person name="Kodjabachian L."/>
            <person name="Le Bivic A."/>
            <person name="Borchiellini C."/>
            <person name="Claverie J.M."/>
            <person name="Renard E."/>
        </authorList>
    </citation>
    <scope>NUCLEOTIDE SEQUENCE [LARGE SCALE GENOMIC DNA]</scope>
    <source>
        <strain evidence="1">SPO-2</strain>
    </source>
</reference>
<proteinExistence type="predicted"/>